<dbReference type="SUPFAM" id="SSF56601">
    <property type="entry name" value="beta-lactamase/transpeptidase-like"/>
    <property type="match status" value="1"/>
</dbReference>
<dbReference type="AlphaFoldDB" id="A0A084GDL0"/>
<dbReference type="Gene3D" id="3.40.710.10">
    <property type="entry name" value="DD-peptidase/beta-lactamase superfamily"/>
    <property type="match status" value="1"/>
</dbReference>
<dbReference type="InterPro" id="IPR012338">
    <property type="entry name" value="Beta-lactam/transpept-like"/>
</dbReference>
<evidence type="ECO:0000313" key="5">
    <source>
        <dbReference type="EMBL" id="KEZ45422.1"/>
    </source>
</evidence>
<feature type="chain" id="PRO_5001775585" evidence="2">
    <location>
        <begin position="22"/>
        <end position="696"/>
    </location>
</feature>
<dbReference type="EMBL" id="JOWA01000077">
    <property type="protein sequence ID" value="KEZ45422.1"/>
    <property type="molecule type" value="Genomic_DNA"/>
</dbReference>
<dbReference type="InterPro" id="IPR001466">
    <property type="entry name" value="Beta-lactam-related"/>
</dbReference>
<dbReference type="InterPro" id="IPR058664">
    <property type="entry name" value="ARB_00930-like_C"/>
</dbReference>
<dbReference type="OMA" id="SNGTDMQ"/>
<reference evidence="5 6" key="1">
    <citation type="journal article" date="2014" name="Genome Announc.">
        <title>Draft genome sequence of the pathogenic fungus Scedosporium apiospermum.</title>
        <authorList>
            <person name="Vandeputte P."/>
            <person name="Ghamrawi S."/>
            <person name="Rechenmann M."/>
            <person name="Iltis A."/>
            <person name="Giraud S."/>
            <person name="Fleury M."/>
            <person name="Thornton C."/>
            <person name="Delhaes L."/>
            <person name="Meyer W."/>
            <person name="Papon N."/>
            <person name="Bouchara J.P."/>
        </authorList>
    </citation>
    <scope>NUCLEOTIDE SEQUENCE [LARGE SCALE GENOMIC DNA]</scope>
    <source>
        <strain evidence="5 6">IHEM 14462</strain>
    </source>
</reference>
<evidence type="ECO:0000259" key="4">
    <source>
        <dbReference type="Pfam" id="PF26335"/>
    </source>
</evidence>
<accession>A0A084GDL0</accession>
<dbReference type="InterPro" id="IPR051478">
    <property type="entry name" value="Beta-lactamase-like_AB/R"/>
</dbReference>
<dbReference type="KEGG" id="sapo:SAPIO_CDS1720"/>
<dbReference type="OrthoDB" id="10250282at2759"/>
<keyword evidence="2" id="KW-0732">Signal</keyword>
<feature type="signal peptide" evidence="2">
    <location>
        <begin position="1"/>
        <end position="21"/>
    </location>
</feature>
<dbReference type="Proteomes" id="UP000028545">
    <property type="component" value="Unassembled WGS sequence"/>
</dbReference>
<evidence type="ECO:0000259" key="3">
    <source>
        <dbReference type="Pfam" id="PF00144"/>
    </source>
</evidence>
<feature type="region of interest" description="Disordered" evidence="1">
    <location>
        <begin position="591"/>
        <end position="696"/>
    </location>
</feature>
<dbReference type="GeneID" id="27720792"/>
<dbReference type="Pfam" id="PF26335">
    <property type="entry name" value="ARB_00930_C"/>
    <property type="match status" value="1"/>
</dbReference>
<evidence type="ECO:0000256" key="1">
    <source>
        <dbReference type="SAM" id="MobiDB-lite"/>
    </source>
</evidence>
<name>A0A084GDL0_PSEDA</name>
<feature type="domain" description="Beta-lactamase-like ARB-00930-like C-terminal" evidence="4">
    <location>
        <begin position="440"/>
        <end position="591"/>
    </location>
</feature>
<dbReference type="PANTHER" id="PTHR22935:SF97">
    <property type="entry name" value="BETA-LACTAMASE-RELATED DOMAIN-CONTAINING PROTEIN"/>
    <property type="match status" value="1"/>
</dbReference>
<dbReference type="HOGENOM" id="CLU_019706_0_0_1"/>
<dbReference type="VEuPathDB" id="FungiDB:SAPIO_CDS1720"/>
<dbReference type="PANTHER" id="PTHR22935">
    <property type="entry name" value="PENICILLIN-BINDING PROTEIN"/>
    <property type="match status" value="1"/>
</dbReference>
<feature type="compositionally biased region" description="Basic and acidic residues" evidence="1">
    <location>
        <begin position="640"/>
        <end position="655"/>
    </location>
</feature>
<sequence length="696" mass="75479">MRPPQHLAALLAAGLIPLTHASPNCALRGPAYPKPTDLSSHPLIIEAAQQLTASFDDLAANETNLIATNNSWSLEAWSIHENAEPTALLWSHYHAAMNLDAVNSTGTREVDGSTVYRLGSVTKIFTVLTWLAEVGDEHWFVPITNFVPELKDIQERSRGEGDAIRYTDWDAVTVGALASQMSGIPRDYSLLGELTQDYGPDLVYVGFPPPEKLPETPECGIFVLCNRTQFFEGLEDLMPVFAPDAAPAYSNVAYVLLAYALEEITGKDWITLLSSNILEPLSLERTFFNTPNDTTLGVIPGNASQVGWYNQLGDGGPSGSMYASSADITRLNKAILSSELLPPAMTRRWLRPVTFTSDPMAALGKPWGIRRINMGHPYLWTYGYQKAGRIGDYSALIIMLPDYGVGFTLLTAGNMPGNMNFDFADVIGATLLPAIHNVSREQARENFAGNYEFGNVTTLNSSMVITVDDDPGLKVERWISNGTDMATVAILLQLSTRGPVNPRIRLYPAGLETVKEDREVKKRIAFKATFEDADSPARENRLFSTDCATWLSASSNLWAARTLDEIVFEVGEDGKAVAVDPVALRALLGRVDELTPPPPPPAVEEEPPVDDEGEGGSEGEPGEDGTGDDSGEGSGTDEGTGEKVPDEGEDSKPEDPVDEPPPVEEPPADGKEDSETPDAEAILGKGMQMRKSHSME</sequence>
<gene>
    <name evidence="5" type="ORF">SAPIO_CDS1720</name>
</gene>
<feature type="compositionally biased region" description="Acidic residues" evidence="1">
    <location>
        <begin position="603"/>
        <end position="631"/>
    </location>
</feature>
<feature type="domain" description="Beta-lactamase-related" evidence="3">
    <location>
        <begin position="105"/>
        <end position="416"/>
    </location>
</feature>
<protein>
    <submittedName>
        <fullName evidence="5">Uncharacterized protein</fullName>
    </submittedName>
</protein>
<dbReference type="RefSeq" id="XP_016645221.1">
    <property type="nucleotide sequence ID" value="XM_016784924.1"/>
</dbReference>
<evidence type="ECO:0000313" key="6">
    <source>
        <dbReference type="Proteomes" id="UP000028545"/>
    </source>
</evidence>
<keyword evidence="6" id="KW-1185">Reference proteome</keyword>
<evidence type="ECO:0000256" key="2">
    <source>
        <dbReference type="SAM" id="SignalP"/>
    </source>
</evidence>
<proteinExistence type="predicted"/>
<organism evidence="5 6">
    <name type="scientific">Pseudallescheria apiosperma</name>
    <name type="common">Scedosporium apiospermum</name>
    <dbReference type="NCBI Taxonomy" id="563466"/>
    <lineage>
        <taxon>Eukaryota</taxon>
        <taxon>Fungi</taxon>
        <taxon>Dikarya</taxon>
        <taxon>Ascomycota</taxon>
        <taxon>Pezizomycotina</taxon>
        <taxon>Sordariomycetes</taxon>
        <taxon>Hypocreomycetidae</taxon>
        <taxon>Microascales</taxon>
        <taxon>Microascaceae</taxon>
        <taxon>Scedosporium</taxon>
    </lineage>
</organism>
<comment type="caution">
    <text evidence="5">The sequence shown here is derived from an EMBL/GenBank/DDBJ whole genome shotgun (WGS) entry which is preliminary data.</text>
</comment>
<dbReference type="Pfam" id="PF00144">
    <property type="entry name" value="Beta-lactamase"/>
    <property type="match status" value="1"/>
</dbReference>